<sequence>MKKVHKILSHPQFKKYMELNFQAEQDRKFCRHDIQHSIDVARVAYIISLENNYNLDKEIIYITALLHDIARWKQYSEKVDHAAEGAVLARGILRDLKMDNNDTEMILDAIAKHRKKEGHSTPLSKVLYAGDKSCRQCIVCSMVEECNRYEDGYKPVLYY</sequence>
<dbReference type="InterPro" id="IPR006675">
    <property type="entry name" value="HDIG_dom"/>
</dbReference>
<dbReference type="Pfam" id="PF01966">
    <property type="entry name" value="HD"/>
    <property type="match status" value="1"/>
</dbReference>
<dbReference type="EMBL" id="CP001348">
    <property type="protein sequence ID" value="ACL75683.1"/>
    <property type="molecule type" value="Genomic_DNA"/>
</dbReference>
<dbReference type="Gene3D" id="1.10.3210.10">
    <property type="entry name" value="Hypothetical protein af1432"/>
    <property type="match status" value="1"/>
</dbReference>
<dbReference type="STRING" id="394503.Ccel_1329"/>
<evidence type="ECO:0000259" key="1">
    <source>
        <dbReference type="PROSITE" id="PS51831"/>
    </source>
</evidence>
<dbReference type="CDD" id="cd00077">
    <property type="entry name" value="HDc"/>
    <property type="match status" value="1"/>
</dbReference>
<proteinExistence type="predicted"/>
<reference evidence="2 3" key="1">
    <citation type="submission" date="2009-01" db="EMBL/GenBank/DDBJ databases">
        <title>Complete sequence of Clostridium cellulolyticum H10.</title>
        <authorList>
            <consortium name="US DOE Joint Genome Institute"/>
            <person name="Lucas S."/>
            <person name="Copeland A."/>
            <person name="Lapidus A."/>
            <person name="Glavina del Rio T."/>
            <person name="Dalin E."/>
            <person name="Tice H."/>
            <person name="Bruce D."/>
            <person name="Goodwin L."/>
            <person name="Pitluck S."/>
            <person name="Chertkov O."/>
            <person name="Saunders E."/>
            <person name="Brettin T."/>
            <person name="Detter J.C."/>
            <person name="Han C."/>
            <person name="Larimer F."/>
            <person name="Land M."/>
            <person name="Hauser L."/>
            <person name="Kyrpides N."/>
            <person name="Ivanova N."/>
            <person name="Zhou J."/>
            <person name="Richardson P."/>
        </authorList>
    </citation>
    <scope>NUCLEOTIDE SEQUENCE [LARGE SCALE GENOMIC DNA]</scope>
    <source>
        <strain evidence="3">ATCC 35319 / DSM 5812 / JCM 6584 / H10</strain>
    </source>
</reference>
<dbReference type="KEGG" id="cce:Ccel_1329"/>
<name>B8I185_RUMCH</name>
<dbReference type="OrthoDB" id="1669667at2"/>
<keyword evidence="3" id="KW-1185">Reference proteome</keyword>
<organism evidence="2 3">
    <name type="scientific">Ruminiclostridium cellulolyticum (strain ATCC 35319 / DSM 5812 / JCM 6584 / H10)</name>
    <name type="common">Clostridium cellulolyticum</name>
    <dbReference type="NCBI Taxonomy" id="394503"/>
    <lineage>
        <taxon>Bacteria</taxon>
        <taxon>Bacillati</taxon>
        <taxon>Bacillota</taxon>
        <taxon>Clostridia</taxon>
        <taxon>Eubacteriales</taxon>
        <taxon>Oscillospiraceae</taxon>
        <taxon>Ruminiclostridium</taxon>
    </lineage>
</organism>
<dbReference type="RefSeq" id="WP_015924831.1">
    <property type="nucleotide sequence ID" value="NC_011898.1"/>
</dbReference>
<evidence type="ECO:0000313" key="3">
    <source>
        <dbReference type="Proteomes" id="UP000001349"/>
    </source>
</evidence>
<feature type="domain" description="HD" evidence="1">
    <location>
        <begin position="33"/>
        <end position="136"/>
    </location>
</feature>
<dbReference type="SMART" id="SM00471">
    <property type="entry name" value="HDc"/>
    <property type="match status" value="1"/>
</dbReference>
<dbReference type="NCBIfam" id="TIGR00277">
    <property type="entry name" value="HDIG"/>
    <property type="match status" value="1"/>
</dbReference>
<dbReference type="AlphaFoldDB" id="B8I185"/>
<accession>B8I185</accession>
<evidence type="ECO:0000313" key="2">
    <source>
        <dbReference type="EMBL" id="ACL75683.1"/>
    </source>
</evidence>
<dbReference type="InterPro" id="IPR006674">
    <property type="entry name" value="HD_domain"/>
</dbReference>
<dbReference type="GO" id="GO:0016787">
    <property type="term" value="F:hydrolase activity"/>
    <property type="evidence" value="ECO:0007669"/>
    <property type="project" value="UniProtKB-KW"/>
</dbReference>
<dbReference type="PROSITE" id="PS51831">
    <property type="entry name" value="HD"/>
    <property type="match status" value="1"/>
</dbReference>
<dbReference type="Proteomes" id="UP000001349">
    <property type="component" value="Chromosome"/>
</dbReference>
<dbReference type="SUPFAM" id="SSF109604">
    <property type="entry name" value="HD-domain/PDEase-like"/>
    <property type="match status" value="1"/>
</dbReference>
<dbReference type="eggNOG" id="COG1418">
    <property type="taxonomic scope" value="Bacteria"/>
</dbReference>
<gene>
    <name evidence="2" type="ordered locus">Ccel_1329</name>
</gene>
<dbReference type="InterPro" id="IPR003607">
    <property type="entry name" value="HD/PDEase_dom"/>
</dbReference>
<dbReference type="HOGENOM" id="CLU_106618_0_0_9"/>
<keyword evidence="2" id="KW-0378">Hydrolase</keyword>
<protein>
    <submittedName>
        <fullName evidence="2">Metal dependent phosphohydrolase</fullName>
    </submittedName>
</protein>